<evidence type="ECO:0000256" key="2">
    <source>
        <dbReference type="SAM" id="MobiDB-lite"/>
    </source>
</evidence>
<evidence type="ECO:0000313" key="4">
    <source>
        <dbReference type="EMBL" id="MCU4740153.1"/>
    </source>
</evidence>
<accession>A0AAP3E0A9</accession>
<evidence type="ECO:0000313" key="5">
    <source>
        <dbReference type="EMBL" id="MCU4971716.1"/>
    </source>
</evidence>
<dbReference type="PIRSF" id="PIRSF016896">
    <property type="entry name" value="GHMP_arc_MJ0969"/>
    <property type="match status" value="1"/>
</dbReference>
<comment type="function">
    <text evidence="1">Phosphorylates (R)-pantoate to form (R)-4-phosphopantoate in the CoA biosynthesis pathway.</text>
</comment>
<dbReference type="EMBL" id="JAOPKA010000001">
    <property type="protein sequence ID" value="MCU4740153.1"/>
    <property type="molecule type" value="Genomic_DNA"/>
</dbReference>
<comment type="similarity">
    <text evidence="1">Belongs to the GHMP kinase family. PoK subfamily.</text>
</comment>
<evidence type="ECO:0000313" key="6">
    <source>
        <dbReference type="Proteomes" id="UP001320972"/>
    </source>
</evidence>
<name>A0AAP3E0A9_9EURY</name>
<reference evidence="4 6" key="1">
    <citation type="submission" date="2022-09" db="EMBL/GenBank/DDBJ databases">
        <title>Enrichment on poylsaccharides allowed isolation of novel metabolic and taxonomic groups of Haloarchaea.</title>
        <authorList>
            <person name="Sorokin D.Y."/>
            <person name="Elcheninov A.G."/>
            <person name="Khizhniak T.V."/>
            <person name="Kolganova T.V."/>
            <person name="Kublanov I.V."/>
        </authorList>
    </citation>
    <scope>NUCLEOTIDE SEQUENCE</scope>
    <source>
        <strain evidence="5 6">AArc-m2/3/4</strain>
        <strain evidence="4">AArc-xg1-1</strain>
    </source>
</reference>
<comment type="pathway">
    <text evidence="1">Cofactor biosynthesis; coenzyme A biosynthesis.</text>
</comment>
<dbReference type="SUPFAM" id="SSF54211">
    <property type="entry name" value="Ribosomal protein S5 domain 2-like"/>
    <property type="match status" value="1"/>
</dbReference>
<dbReference type="RefSeq" id="WP_338002003.1">
    <property type="nucleotide sequence ID" value="NZ_JAOPKA010000001.1"/>
</dbReference>
<evidence type="ECO:0000256" key="1">
    <source>
        <dbReference type="HAMAP-Rule" id="MF_02223"/>
    </source>
</evidence>
<sequence>MREEATAFVPGHITGFFSAHPDDDPTKAGSRGAGLTLTDGVTVTVRPTVTEASGTEILLEDSDTADDADEGDTGDDDRQFTPVSVEPVETVLETLAVSARVEVETDLPLGAGFGTSGAMALGTALAANHVFDRKLSENELVTIAHGAEVQAGTGLGDVVAQARGGIPIRLEPGAPAYNLLDAIPARARVEYVSFGDLSTPDVLSGDTDRLSQAGKQALSRVVEEPTLASFIFASRGFAREAELLTPDVLEALEDVAATGGQASMAMLGNTVFAFGTGLSDAGYDPSVCGTHPAGAMLE</sequence>
<evidence type="ECO:0000259" key="3">
    <source>
        <dbReference type="Pfam" id="PF00288"/>
    </source>
</evidence>
<feature type="region of interest" description="Disordered" evidence="2">
    <location>
        <begin position="52"/>
        <end position="81"/>
    </location>
</feature>
<dbReference type="InterPro" id="IPR006204">
    <property type="entry name" value="GHMP_kinase_N_dom"/>
</dbReference>
<dbReference type="InterPro" id="IPR012043">
    <property type="entry name" value="PoK"/>
</dbReference>
<organism evidence="4 7">
    <name type="scientific">Natronoglomus mannanivorans</name>
    <dbReference type="NCBI Taxonomy" id="2979990"/>
    <lineage>
        <taxon>Archaea</taxon>
        <taxon>Methanobacteriati</taxon>
        <taxon>Methanobacteriota</taxon>
        <taxon>Stenosarchaea group</taxon>
        <taxon>Halobacteria</taxon>
        <taxon>Halobacteriales</taxon>
        <taxon>Natrialbaceae</taxon>
        <taxon>Natronoglomus</taxon>
    </lineage>
</organism>
<dbReference type="AlphaFoldDB" id="A0AAP3E0A9"/>
<protein>
    <recommendedName>
        <fullName evidence="1">Pantoate kinase</fullName>
        <shortName evidence="1">PoK</shortName>
        <ecNumber evidence="1">2.7.1.169</ecNumber>
    </recommendedName>
</protein>
<dbReference type="PANTHER" id="PTHR42282">
    <property type="entry name" value="PANTOATE KINASE-RELATED"/>
    <property type="match status" value="1"/>
</dbReference>
<dbReference type="PANTHER" id="PTHR42282:SF1">
    <property type="entry name" value="PANTOATE KINASE"/>
    <property type="match status" value="1"/>
</dbReference>
<keyword evidence="6" id="KW-1185">Reference proteome</keyword>
<feature type="domain" description="GHMP kinase N-terminal" evidence="3">
    <location>
        <begin position="96"/>
        <end position="165"/>
    </location>
</feature>
<proteinExistence type="inferred from homology"/>
<keyword evidence="1" id="KW-0547">Nucleotide-binding</keyword>
<dbReference type="HAMAP" id="MF_02223">
    <property type="entry name" value="Pantoate_kinase"/>
    <property type="match status" value="1"/>
</dbReference>
<keyword evidence="1" id="KW-0808">Transferase</keyword>
<keyword evidence="1" id="KW-0067">ATP-binding</keyword>
<dbReference type="Proteomes" id="UP001321018">
    <property type="component" value="Unassembled WGS sequence"/>
</dbReference>
<dbReference type="Proteomes" id="UP001320972">
    <property type="component" value="Unassembled WGS sequence"/>
</dbReference>
<keyword evidence="1" id="KW-0173">Coenzyme A biosynthesis</keyword>
<dbReference type="Gene3D" id="3.30.230.10">
    <property type="match status" value="1"/>
</dbReference>
<evidence type="ECO:0000313" key="7">
    <source>
        <dbReference type="Proteomes" id="UP001321018"/>
    </source>
</evidence>
<dbReference type="EMBL" id="JAOPKB010000001">
    <property type="protein sequence ID" value="MCU4971716.1"/>
    <property type="molecule type" value="Genomic_DNA"/>
</dbReference>
<keyword evidence="1 4" id="KW-0418">Kinase</keyword>
<dbReference type="GO" id="GO:0015937">
    <property type="term" value="P:coenzyme A biosynthetic process"/>
    <property type="evidence" value="ECO:0007669"/>
    <property type="project" value="UniProtKB-UniRule"/>
</dbReference>
<dbReference type="EC" id="2.7.1.169" evidence="1"/>
<feature type="compositionally biased region" description="Acidic residues" evidence="2">
    <location>
        <begin position="58"/>
        <end position="75"/>
    </location>
</feature>
<dbReference type="InterPro" id="IPR020568">
    <property type="entry name" value="Ribosomal_Su5_D2-typ_SF"/>
</dbReference>
<comment type="catalytic activity">
    <reaction evidence="1">
        <text>(R)-pantoate + ATP = (R)-4-phosphopantoate + ADP + H(+)</text>
        <dbReference type="Rhea" id="RHEA:28246"/>
        <dbReference type="ChEBI" id="CHEBI:15378"/>
        <dbReference type="ChEBI" id="CHEBI:15980"/>
        <dbReference type="ChEBI" id="CHEBI:30616"/>
        <dbReference type="ChEBI" id="CHEBI:61294"/>
        <dbReference type="ChEBI" id="CHEBI:456216"/>
        <dbReference type="EC" id="2.7.1.169"/>
    </reaction>
</comment>
<gene>
    <name evidence="5" type="ORF">OB955_03060</name>
    <name evidence="4" type="ORF">OB960_01895</name>
</gene>
<comment type="caution">
    <text evidence="4">The sequence shown here is derived from an EMBL/GenBank/DDBJ whole genome shotgun (WGS) entry which is preliminary data.</text>
</comment>
<dbReference type="InterPro" id="IPR014721">
    <property type="entry name" value="Ribsml_uS5_D2-typ_fold_subgr"/>
</dbReference>
<dbReference type="Pfam" id="PF00288">
    <property type="entry name" value="GHMP_kinases_N"/>
    <property type="match status" value="1"/>
</dbReference>
<dbReference type="GO" id="GO:0016301">
    <property type="term" value="F:kinase activity"/>
    <property type="evidence" value="ECO:0007669"/>
    <property type="project" value="UniProtKB-UniRule"/>
</dbReference>
<dbReference type="GO" id="GO:0005524">
    <property type="term" value="F:ATP binding"/>
    <property type="evidence" value="ECO:0007669"/>
    <property type="project" value="UniProtKB-KW"/>
</dbReference>